<dbReference type="AlphaFoldDB" id="A0AA97M0M3"/>
<reference evidence="3" key="1">
    <citation type="submission" date="2020-10" db="EMBL/GenBank/DDBJ databases">
        <title>De novo genome project of the cellulose decomposer Thermobifida halotolerans type strain.</title>
        <authorList>
            <person name="Nagy I."/>
            <person name="Horvath B."/>
            <person name="Kukolya J."/>
            <person name="Nagy I."/>
            <person name="Orsini M."/>
        </authorList>
    </citation>
    <scope>NUCLEOTIDE SEQUENCE</scope>
    <source>
        <strain evidence="3">DSM 44931</strain>
    </source>
</reference>
<protein>
    <submittedName>
        <fullName evidence="3">Uncharacterized protein</fullName>
    </submittedName>
</protein>
<evidence type="ECO:0000313" key="4">
    <source>
        <dbReference type="Proteomes" id="UP000265719"/>
    </source>
</evidence>
<keyword evidence="4" id="KW-1185">Reference proteome</keyword>
<gene>
    <name evidence="3" type="ORF">NI17_011350</name>
</gene>
<dbReference type="EMBL" id="CP063196">
    <property type="protein sequence ID" value="UOE21635.1"/>
    <property type="molecule type" value="Genomic_DNA"/>
</dbReference>
<organism evidence="3 4">
    <name type="scientific">Thermobifida halotolerans</name>
    <dbReference type="NCBI Taxonomy" id="483545"/>
    <lineage>
        <taxon>Bacteria</taxon>
        <taxon>Bacillati</taxon>
        <taxon>Actinomycetota</taxon>
        <taxon>Actinomycetes</taxon>
        <taxon>Streptosporangiales</taxon>
        <taxon>Nocardiopsidaceae</taxon>
        <taxon>Thermobifida</taxon>
    </lineage>
</organism>
<dbReference type="RefSeq" id="WP_243597690.1">
    <property type="nucleotide sequence ID" value="NZ_CP063196.1"/>
</dbReference>
<accession>A0AA97M0M3</accession>
<proteinExistence type="predicted"/>
<name>A0AA97M0M3_9ACTN</name>
<keyword evidence="1" id="KW-0175">Coiled coil</keyword>
<dbReference type="KEGG" id="thao:NI17_011350"/>
<feature type="coiled-coil region" evidence="1">
    <location>
        <begin position="63"/>
        <end position="97"/>
    </location>
</feature>
<feature type="region of interest" description="Disordered" evidence="2">
    <location>
        <begin position="263"/>
        <end position="288"/>
    </location>
</feature>
<evidence type="ECO:0000256" key="1">
    <source>
        <dbReference type="SAM" id="Coils"/>
    </source>
</evidence>
<dbReference type="Proteomes" id="UP000265719">
    <property type="component" value="Chromosome"/>
</dbReference>
<evidence type="ECO:0000256" key="2">
    <source>
        <dbReference type="SAM" id="MobiDB-lite"/>
    </source>
</evidence>
<sequence length="288" mass="31811">MAGAFAVAAGLDRIVAIRRRLNYKEKVEKAINAAVRETDRFDLTLASDLKKMARDSRGVTLGEKDLRQSIEKLAAEVDSLNIKIEEALERIKNPEEEMARFDAVRSEVDKEIAQGEGHISSLKRDFYRFSGALRSALEVMSISEERGEEVDPDFLARVNIEVEEFLSVIGERRLTGAFRGSGVEGLIRALDGFDVNSWSRTRGMELRDGKLRIGRCRNRLVTSLPESEPVAGLVQKVENDMSAYSGGTGGSVSVGGGQTIVRNQLAARREQRRVGGSGRRRNDAERGA</sequence>
<evidence type="ECO:0000313" key="3">
    <source>
        <dbReference type="EMBL" id="UOE21635.1"/>
    </source>
</evidence>